<dbReference type="Gene3D" id="2.40.40.20">
    <property type="match status" value="1"/>
</dbReference>
<sequence length="78" mass="8796">MDMLVNTVRMIDNDQAKEYSEGDNNTLAEKLAIGLINPEDFKNLNITQSSNLKLISNFGSVIIKALQMRKLLKKLSKN</sequence>
<dbReference type="AlphaFoldDB" id="X1GGK4"/>
<protein>
    <submittedName>
        <fullName evidence="1">Uncharacterized protein</fullName>
    </submittedName>
</protein>
<evidence type="ECO:0000313" key="1">
    <source>
        <dbReference type="EMBL" id="GAH32153.1"/>
    </source>
</evidence>
<name>X1GGK4_9ZZZZ</name>
<accession>X1GGK4</accession>
<reference evidence="1" key="1">
    <citation type="journal article" date="2014" name="Front. Microbiol.">
        <title>High frequency of phylogenetically diverse reductive dehalogenase-homologous genes in deep subseafloor sedimentary metagenomes.</title>
        <authorList>
            <person name="Kawai M."/>
            <person name="Futagami T."/>
            <person name="Toyoda A."/>
            <person name="Takaki Y."/>
            <person name="Nishi S."/>
            <person name="Hori S."/>
            <person name="Arai W."/>
            <person name="Tsubouchi T."/>
            <person name="Morono Y."/>
            <person name="Uchiyama I."/>
            <person name="Ito T."/>
            <person name="Fujiyama A."/>
            <person name="Inagaki F."/>
            <person name="Takami H."/>
        </authorList>
    </citation>
    <scope>NUCLEOTIDE SEQUENCE</scope>
    <source>
        <strain evidence="1">Expedition CK06-06</strain>
    </source>
</reference>
<organism evidence="1">
    <name type="scientific">marine sediment metagenome</name>
    <dbReference type="NCBI Taxonomy" id="412755"/>
    <lineage>
        <taxon>unclassified sequences</taxon>
        <taxon>metagenomes</taxon>
        <taxon>ecological metagenomes</taxon>
    </lineage>
</organism>
<dbReference type="EMBL" id="BARU01012978">
    <property type="protein sequence ID" value="GAH32153.1"/>
    <property type="molecule type" value="Genomic_DNA"/>
</dbReference>
<gene>
    <name evidence="1" type="ORF">S03H2_23671</name>
</gene>
<comment type="caution">
    <text evidence="1">The sequence shown here is derived from an EMBL/GenBank/DDBJ whole genome shotgun (WGS) entry which is preliminary data.</text>
</comment>
<proteinExistence type="predicted"/>